<dbReference type="Pfam" id="PF00873">
    <property type="entry name" value="ACR_tran"/>
    <property type="match status" value="1"/>
</dbReference>
<proteinExistence type="predicted"/>
<dbReference type="OrthoDB" id="9798415at2"/>
<organism evidence="2 3">
    <name type="scientific">Flammeovirga pacifica</name>
    <dbReference type="NCBI Taxonomy" id="915059"/>
    <lineage>
        <taxon>Bacteria</taxon>
        <taxon>Pseudomonadati</taxon>
        <taxon>Bacteroidota</taxon>
        <taxon>Cytophagia</taxon>
        <taxon>Cytophagales</taxon>
        <taxon>Flammeovirgaceae</taxon>
        <taxon>Flammeovirga</taxon>
    </lineage>
</organism>
<evidence type="ECO:0000313" key="2">
    <source>
        <dbReference type="EMBL" id="OHX63930.1"/>
    </source>
</evidence>
<dbReference type="AlphaFoldDB" id="A0A1S1YSD7"/>
<accession>A0A1S1YSD7</accession>
<dbReference type="SUPFAM" id="SSF82693">
    <property type="entry name" value="Multidrug efflux transporter AcrB pore domain, PN1, PN2, PC1 and PC2 subdomains"/>
    <property type="match status" value="2"/>
</dbReference>
<keyword evidence="1" id="KW-0812">Transmembrane</keyword>
<gene>
    <name evidence="2" type="ORF">NH26_20175</name>
</gene>
<evidence type="ECO:0008006" key="4">
    <source>
        <dbReference type="Google" id="ProtNLM"/>
    </source>
</evidence>
<feature type="transmembrane region" description="Helical" evidence="1">
    <location>
        <begin position="520"/>
        <end position="537"/>
    </location>
</feature>
<dbReference type="GO" id="GO:0042910">
    <property type="term" value="F:xenobiotic transmembrane transporter activity"/>
    <property type="evidence" value="ECO:0007669"/>
    <property type="project" value="TreeGrafter"/>
</dbReference>
<dbReference type="Gene3D" id="3.30.70.1440">
    <property type="entry name" value="Multidrug efflux transporter AcrB pore domain"/>
    <property type="match status" value="1"/>
</dbReference>
<feature type="transmembrane region" description="Helical" evidence="1">
    <location>
        <begin position="980"/>
        <end position="1005"/>
    </location>
</feature>
<feature type="transmembrane region" description="Helical" evidence="1">
    <location>
        <begin position="904"/>
        <end position="925"/>
    </location>
</feature>
<protein>
    <recommendedName>
        <fullName evidence="4">Multidrug transporter AcrB</fullName>
    </recommendedName>
</protein>
<dbReference type="PANTHER" id="PTHR32063:SF18">
    <property type="entry name" value="CATION EFFLUX SYSTEM PROTEIN"/>
    <property type="match status" value="1"/>
</dbReference>
<dbReference type="SUPFAM" id="SSF82714">
    <property type="entry name" value="Multidrug efflux transporter AcrB TolC docking domain, DN and DC subdomains"/>
    <property type="match status" value="2"/>
</dbReference>
<sequence length="1011" mass="112929">MSISQYAIENKKVIHFFLVVLLVAGISSFFSLGKQEDAPFTIKQVIITTEYPGASQWEVEELVTEVIEKELQKVGHLKQIKSESRRGISQIDVEIVPNYNPNELQQKWDEIRRRVRDAEINLPEGVGPVNINDNFGDVMGMYYALTAEKGIDATTLRDYAIYIQKSLKPIKGVSKIELYGEQQPVINVEIDQSKLANLGISPELVFETIRKHNKIVDGGTFNMGRSNLKVDATNAFKSLDDIKNLIIDSNHRQFKLMDIAEVSKGFQDPADVLMRVNGKPAIGIAIANESGQNIVYTGESVNEKLESLQSTIPVGLELVGLYHEDEVAQNANMDFIDNLIMSVVIVVLILVFAMGVRPSLLIGSSLVFAIVTTLVFMEQIGLTLNRTTLAAIIIAMGMLVDNAIVVADNAINAMKKGMSKKEALVKGASIPQWGLFGATFIAIFSFLPLALATDDTAETIQPLFYVLSISLLLSWVFALTQTVVYGDFMLKKPKETSDPYSSKFFKAYKAFIEKLIERRWWSMTGVIGIFIVFVLWGNSVKQSFFPFVEKPLFKIDYWLPNDAPINFTYEDTKLLEDWLLEQEEVKTVSITIGSTPPRYYLASVSWSNTQNLASFLVETHEPGQVEAVLNRAREYAANNLPQAMTVFQFFKAAPTPRAELEACFMGPDPKVLRELAEEAKRRMRTVATAQNVRDNWREKTPYLRPVYSEEKSRRAGVDKADIATATRMMREGVNVGEYRQRDKRMPILVKDIDRASYDNNNLGTIPVINKDGKTILMDQLIDTYDVGFEEAWLWRFNRQRMIAAQCDVEFSFESPEVEEQIVPLIEAMELPEGYTLFWDGLKRYQTQSNEAISAPLPIAGILMLAVLLILFKGFRKPLVILGILPLIWVGIILGMKVFGQTIGFMAILGLLGLIGMVIKNAIVLVEQIEIEINNGLSEYDALIMSALSRTIPVAMAAATTILGMAPIITDPLFGGMAAAIMGGLFAATLATLIVLPILYAIFFNLKKPQLS</sequence>
<name>A0A1S1YSD7_FLAPC</name>
<dbReference type="GO" id="GO:0005886">
    <property type="term" value="C:plasma membrane"/>
    <property type="evidence" value="ECO:0007669"/>
    <property type="project" value="TreeGrafter"/>
</dbReference>
<dbReference type="Gene3D" id="3.30.70.1320">
    <property type="entry name" value="Multidrug efflux transporter AcrB pore domain like"/>
    <property type="match status" value="1"/>
</dbReference>
<dbReference type="PRINTS" id="PR00702">
    <property type="entry name" value="ACRIFLAVINRP"/>
</dbReference>
<feature type="transmembrane region" description="Helical" evidence="1">
    <location>
        <begin position="852"/>
        <end position="871"/>
    </location>
</feature>
<dbReference type="EMBL" id="JRYR02000002">
    <property type="protein sequence ID" value="OHX63930.1"/>
    <property type="molecule type" value="Genomic_DNA"/>
</dbReference>
<dbReference type="InterPro" id="IPR001036">
    <property type="entry name" value="Acrflvin-R"/>
</dbReference>
<feature type="transmembrane region" description="Helical" evidence="1">
    <location>
        <begin position="432"/>
        <end position="451"/>
    </location>
</feature>
<feature type="transmembrane region" description="Helical" evidence="1">
    <location>
        <begin position="360"/>
        <end position="377"/>
    </location>
</feature>
<feature type="transmembrane region" description="Helical" evidence="1">
    <location>
        <begin position="878"/>
        <end position="898"/>
    </location>
</feature>
<comment type="caution">
    <text evidence="2">The sequence shown here is derived from an EMBL/GenBank/DDBJ whole genome shotgun (WGS) entry which is preliminary data.</text>
</comment>
<evidence type="ECO:0000313" key="3">
    <source>
        <dbReference type="Proteomes" id="UP000179797"/>
    </source>
</evidence>
<evidence type="ECO:0000256" key="1">
    <source>
        <dbReference type="SAM" id="Phobius"/>
    </source>
</evidence>
<dbReference type="Gene3D" id="3.30.2090.10">
    <property type="entry name" value="Multidrug efflux transporter AcrB TolC docking domain, DN and DC subdomains"/>
    <property type="match status" value="2"/>
</dbReference>
<dbReference type="RefSeq" id="WP_044217868.1">
    <property type="nucleotide sequence ID" value="NZ_JRYR02000002.1"/>
</dbReference>
<dbReference type="InterPro" id="IPR027463">
    <property type="entry name" value="AcrB_DN_DC_subdom"/>
</dbReference>
<reference evidence="2 3" key="1">
    <citation type="journal article" date="2012" name="Int. J. Syst. Evol. Microbiol.">
        <title>Flammeovirga pacifica sp. nov., isolated from deep-sea sediment.</title>
        <authorList>
            <person name="Xu H."/>
            <person name="Fu Y."/>
            <person name="Yang N."/>
            <person name="Ding Z."/>
            <person name="Lai Q."/>
            <person name="Zeng R."/>
        </authorList>
    </citation>
    <scope>NUCLEOTIDE SEQUENCE [LARGE SCALE GENOMIC DNA]</scope>
    <source>
        <strain evidence="3">DSM 24597 / LMG 26175 / WPAGA1</strain>
    </source>
</reference>
<feature type="transmembrane region" description="Helical" evidence="1">
    <location>
        <begin position="12"/>
        <end position="32"/>
    </location>
</feature>
<dbReference type="Proteomes" id="UP000179797">
    <property type="component" value="Unassembled WGS sequence"/>
</dbReference>
<dbReference type="PANTHER" id="PTHR32063">
    <property type="match status" value="1"/>
</dbReference>
<keyword evidence="3" id="KW-1185">Reference proteome</keyword>
<dbReference type="Gene3D" id="1.20.1640.10">
    <property type="entry name" value="Multidrug efflux transporter AcrB transmembrane domain"/>
    <property type="match status" value="2"/>
</dbReference>
<dbReference type="Gene3D" id="3.30.70.1430">
    <property type="entry name" value="Multidrug efflux transporter AcrB pore domain"/>
    <property type="match status" value="2"/>
</dbReference>
<dbReference type="STRING" id="915059.NH26_20175"/>
<feature type="transmembrane region" description="Helical" evidence="1">
    <location>
        <begin position="389"/>
        <end position="411"/>
    </location>
</feature>
<feature type="transmembrane region" description="Helical" evidence="1">
    <location>
        <begin position="463"/>
        <end position="485"/>
    </location>
</feature>
<keyword evidence="1" id="KW-0472">Membrane</keyword>
<dbReference type="SUPFAM" id="SSF82866">
    <property type="entry name" value="Multidrug efflux transporter AcrB transmembrane domain"/>
    <property type="match status" value="2"/>
</dbReference>
<feature type="transmembrane region" description="Helical" evidence="1">
    <location>
        <begin position="335"/>
        <end position="353"/>
    </location>
</feature>
<feature type="transmembrane region" description="Helical" evidence="1">
    <location>
        <begin position="946"/>
        <end position="968"/>
    </location>
</feature>
<keyword evidence="1" id="KW-1133">Transmembrane helix</keyword>